<dbReference type="SUPFAM" id="SSF75169">
    <property type="entry name" value="DsrEFH-like"/>
    <property type="match status" value="1"/>
</dbReference>
<dbReference type="InterPro" id="IPR027396">
    <property type="entry name" value="DsrEFH-like"/>
</dbReference>
<protein>
    <submittedName>
        <fullName evidence="1">tRNA 2-thiouridine synthesizing protein B</fullName>
    </submittedName>
</protein>
<comment type="caution">
    <text evidence="1">The sequence shown here is derived from an EMBL/GenBank/DDBJ whole genome shotgun (WGS) entry which is preliminary data.</text>
</comment>
<evidence type="ECO:0000313" key="2">
    <source>
        <dbReference type="Proteomes" id="UP000580856"/>
    </source>
</evidence>
<dbReference type="GO" id="GO:0002143">
    <property type="term" value="P:tRNA wobble position uridine thiolation"/>
    <property type="evidence" value="ECO:0007669"/>
    <property type="project" value="InterPro"/>
</dbReference>
<dbReference type="Proteomes" id="UP000580856">
    <property type="component" value="Unassembled WGS sequence"/>
</dbReference>
<dbReference type="GO" id="GO:0005737">
    <property type="term" value="C:cytoplasm"/>
    <property type="evidence" value="ECO:0007669"/>
    <property type="project" value="InterPro"/>
</dbReference>
<gene>
    <name evidence="1" type="ORF">GGQ74_000130</name>
</gene>
<name>A0A846QH93_9BACT</name>
<dbReference type="InterPro" id="IPR007215">
    <property type="entry name" value="Sulphur_relay_TusB/DsrH"/>
</dbReference>
<dbReference type="RefSeq" id="WP_245168049.1">
    <property type="nucleotide sequence ID" value="NZ_JAATJA010000001.1"/>
</dbReference>
<sequence>MNKPDVKMLDRVRMIGGDEEKLLLLVGDAVTFATPFFEERLEELDVDEVFAAKDAVEARNLELSDECSVVDYDEMVDLLLTGGEKVISL</sequence>
<dbReference type="EMBL" id="JAATJA010000001">
    <property type="protein sequence ID" value="NJB66490.1"/>
    <property type="molecule type" value="Genomic_DNA"/>
</dbReference>
<dbReference type="Gene3D" id="3.40.1260.10">
    <property type="entry name" value="DsrEFH-like"/>
    <property type="match status" value="1"/>
</dbReference>
<keyword evidence="2" id="KW-1185">Reference proteome</keyword>
<dbReference type="AlphaFoldDB" id="A0A846QH93"/>
<accession>A0A846QH93</accession>
<evidence type="ECO:0000313" key="1">
    <source>
        <dbReference type="EMBL" id="NJB66490.1"/>
    </source>
</evidence>
<dbReference type="Pfam" id="PF04077">
    <property type="entry name" value="DsrH"/>
    <property type="match status" value="1"/>
</dbReference>
<organism evidence="1 2">
    <name type="scientific">Desulfobaculum xiamenense</name>
    <dbReference type="NCBI Taxonomy" id="995050"/>
    <lineage>
        <taxon>Bacteria</taxon>
        <taxon>Pseudomonadati</taxon>
        <taxon>Thermodesulfobacteriota</taxon>
        <taxon>Desulfovibrionia</taxon>
        <taxon>Desulfovibrionales</taxon>
        <taxon>Desulfovibrionaceae</taxon>
        <taxon>Desulfobaculum</taxon>
    </lineage>
</organism>
<reference evidence="1 2" key="1">
    <citation type="submission" date="2020-03" db="EMBL/GenBank/DDBJ databases">
        <title>Genomic Encyclopedia of Type Strains, Phase IV (KMG-IV): sequencing the most valuable type-strain genomes for metagenomic binning, comparative biology and taxonomic classification.</title>
        <authorList>
            <person name="Goeker M."/>
        </authorList>
    </citation>
    <scope>NUCLEOTIDE SEQUENCE [LARGE SCALE GENOMIC DNA]</scope>
    <source>
        <strain evidence="1 2">DSM 24233</strain>
    </source>
</reference>
<proteinExistence type="predicted"/>